<dbReference type="SUPFAM" id="SSF53335">
    <property type="entry name" value="S-adenosyl-L-methionine-dependent methyltransferases"/>
    <property type="match status" value="1"/>
</dbReference>
<dbReference type="AlphaFoldDB" id="A0A2H9M2V7"/>
<dbReference type="Proteomes" id="UP000230713">
    <property type="component" value="Unassembled WGS sequence"/>
</dbReference>
<organism evidence="4 5">
    <name type="scientific">Huberarchaeum crystalense</name>
    <dbReference type="NCBI Taxonomy" id="2014257"/>
    <lineage>
        <taxon>Archaea</taxon>
        <taxon>Candidatus Huberarchaeota</taxon>
        <taxon>Candidatus Huberarchaeia</taxon>
        <taxon>Candidatus Huberarchaeales</taxon>
        <taxon>Candidatus Huberarchaeaceae</taxon>
        <taxon>Candidatus Huberarchaeum</taxon>
    </lineage>
</organism>
<dbReference type="InterPro" id="IPR038576">
    <property type="entry name" value="Methyltransf_Zn-bd_dom_put_sf"/>
</dbReference>
<feature type="domain" description="C-methyltransferase" evidence="3">
    <location>
        <begin position="253"/>
        <end position="411"/>
    </location>
</feature>
<reference evidence="5" key="1">
    <citation type="submission" date="2017-09" db="EMBL/GenBank/DDBJ databases">
        <title>Depth-based differentiation of microbial function through sediment-hosted aquifers and enrichment of novel symbionts in the deep terrestrial subsurface.</title>
        <authorList>
            <person name="Probst A.J."/>
            <person name="Ladd B."/>
            <person name="Jarett J.K."/>
            <person name="Geller-Mcgrath D.E."/>
            <person name="Sieber C.M.K."/>
            <person name="Emerson J.B."/>
            <person name="Anantharaman K."/>
            <person name="Thomas B.C."/>
            <person name="Malmstrom R."/>
            <person name="Stieglmeier M."/>
            <person name="Klingl A."/>
            <person name="Woyke T."/>
            <person name="Ryan C.M."/>
            <person name="Banfield J.F."/>
        </authorList>
    </citation>
    <scope>NUCLEOTIDE SEQUENCE [LARGE SCALE GENOMIC DNA]</scope>
</reference>
<evidence type="ECO:0000313" key="5">
    <source>
        <dbReference type="Proteomes" id="UP000230713"/>
    </source>
</evidence>
<evidence type="ECO:0000313" key="4">
    <source>
        <dbReference type="EMBL" id="PIV13881.1"/>
    </source>
</evidence>
<accession>A0A2H9M2V7</accession>
<feature type="region of interest" description="Disordered" evidence="1">
    <location>
        <begin position="419"/>
        <end position="440"/>
    </location>
</feature>
<dbReference type="EMBL" id="PEUT01000010">
    <property type="protein sequence ID" value="PIV13881.1"/>
    <property type="molecule type" value="Genomic_DNA"/>
</dbReference>
<dbReference type="Gene3D" id="3.40.50.720">
    <property type="entry name" value="NAD(P)-binding Rossmann-like Domain"/>
    <property type="match status" value="1"/>
</dbReference>
<protein>
    <submittedName>
        <fullName evidence="4">NarL family transcriptional regulator</fullName>
    </submittedName>
</protein>
<feature type="domain" description="Methyltransferase putative zinc binding" evidence="2">
    <location>
        <begin position="8"/>
        <end position="73"/>
    </location>
</feature>
<dbReference type="InterPro" id="IPR029063">
    <property type="entry name" value="SAM-dependent_MTases_sf"/>
</dbReference>
<sequence>MITEIKRCRICGNPDLIPILDLGVQALSGRFPAKDEPDPPKAPLELVKCNTTKNSGACGLLQLKHSVSTEEMYQHHYGYRSGTNKTMSDHLKSIVQSIQKIVNLKEGDVVLDIGSNDGTLLKCYEKNGIQKIGIDPTGKQFSEYYTKDIKLVSDYFNASNYFSVCPDKKAKVITSIAIFYDLESPMSFVADIKKVLNTEGIWIFEQSYMPTMLKMNSFDTICHEHLEYYSLKQIDWMLTKNNLRILDVEFNDINGGSFRVYACHKNSSFEPKQEKIDQIFSDEKKLKLDSEQPYKEFKDRVFNLKDKLYNFLISEKSKGKSIYIYGASTKGNVLLNFYNIGTNIITAAAERNPEKWGHRTPGTNIPIISEEDARKAKPDYMMVLPWHFKKEFVKREKDFLLSGGKFIFPLPDVSVVDSEKDTQCGEKSKNKSEFNVYKKN</sequence>
<dbReference type="Pfam" id="PF08484">
    <property type="entry name" value="Methyltransf_14"/>
    <property type="match status" value="1"/>
</dbReference>
<evidence type="ECO:0000259" key="2">
    <source>
        <dbReference type="Pfam" id="PF08421"/>
    </source>
</evidence>
<comment type="caution">
    <text evidence="4">The sequence shown here is derived from an EMBL/GenBank/DDBJ whole genome shotgun (WGS) entry which is preliminary data.</text>
</comment>
<dbReference type="Pfam" id="PF13489">
    <property type="entry name" value="Methyltransf_23"/>
    <property type="match status" value="1"/>
</dbReference>
<dbReference type="Pfam" id="PF08421">
    <property type="entry name" value="Methyltransf_13"/>
    <property type="match status" value="1"/>
</dbReference>
<proteinExistence type="predicted"/>
<dbReference type="InterPro" id="IPR013630">
    <property type="entry name" value="Methyltransf_Zn-bd_dom_put"/>
</dbReference>
<dbReference type="Gene3D" id="3.40.50.150">
    <property type="entry name" value="Vaccinia Virus protein VP39"/>
    <property type="match status" value="1"/>
</dbReference>
<feature type="compositionally biased region" description="Basic and acidic residues" evidence="1">
    <location>
        <begin position="419"/>
        <end position="432"/>
    </location>
</feature>
<dbReference type="InterPro" id="IPR013691">
    <property type="entry name" value="MeTrfase_14"/>
</dbReference>
<evidence type="ECO:0000256" key="1">
    <source>
        <dbReference type="SAM" id="MobiDB-lite"/>
    </source>
</evidence>
<name>A0A2H9M2V7_HUBC1</name>
<evidence type="ECO:0000259" key="3">
    <source>
        <dbReference type="Pfam" id="PF08484"/>
    </source>
</evidence>
<gene>
    <name evidence="4" type="ORF">COS45_00530</name>
</gene>
<dbReference type="Gene3D" id="6.20.50.110">
    <property type="entry name" value="Methyltransferase, zinc-binding domain"/>
    <property type="match status" value="1"/>
</dbReference>